<evidence type="ECO:0000256" key="1">
    <source>
        <dbReference type="ARBA" id="ARBA00022741"/>
    </source>
</evidence>
<keyword evidence="5" id="KW-0597">Phosphoprotein</keyword>
<reference evidence="8" key="2">
    <citation type="submission" date="2014-07" db="EMBL/GenBank/DDBJ databases">
        <title>Genetics and epidemiology of antimicrobial resistance in B. fragilis group.</title>
        <authorList>
            <person name="Sydenham T.V."/>
            <person name="Hasman H."/>
            <person name="Kemp M."/>
            <person name="Justesen U.S."/>
        </authorList>
    </citation>
    <scope>NUCLEOTIDE SEQUENCE [LARGE SCALE GENOMIC DNA]</scope>
    <source>
        <strain evidence="8">DCMOUH0018B</strain>
    </source>
</reference>
<dbReference type="CDD" id="cd00156">
    <property type="entry name" value="REC"/>
    <property type="match status" value="1"/>
</dbReference>
<dbReference type="PANTHER" id="PTHR32071:SF113">
    <property type="entry name" value="ALGINATE BIOSYNTHESIS TRANSCRIPTIONAL REGULATORY PROTEIN ALGB"/>
    <property type="match status" value="1"/>
</dbReference>
<evidence type="ECO:0000313" key="14">
    <source>
        <dbReference type="Proteomes" id="UP000286270"/>
    </source>
</evidence>
<dbReference type="Proteomes" id="UP000286270">
    <property type="component" value="Unassembled WGS sequence"/>
</dbReference>
<reference evidence="8" key="1">
    <citation type="book" date="2014" name="THE 24TH EUROPEAN CONGRESS OF CLINICAL MICROBIOLOGY AND INFECTIOUS DISEASES" publisher="ECCMID 2014" city="Barcelona, Spain">
        <title>Identification of resistance genes in three multidrug-resistant Bacteroides fragilis isolates by whole genome sequencing.</title>
        <editorList>
            <person name="Unknown"/>
            <person name="A."/>
        </editorList>
        <authorList>
            <person name="Sydenham T.V."/>
            <person name="Hasman H."/>
            <person name="Wang M."/>
            <person name="Soki J."/>
            <person name="Nagy E."/>
            <person name="Justesen U.S."/>
        </authorList>
    </citation>
    <scope>NUCLEOTIDE SEQUENCE</scope>
    <source>
        <strain evidence="8">DCMOUH0018B</strain>
    </source>
</reference>
<dbReference type="GO" id="GO:0005524">
    <property type="term" value="F:ATP binding"/>
    <property type="evidence" value="ECO:0007669"/>
    <property type="project" value="UniProtKB-KW"/>
</dbReference>
<dbReference type="Gene3D" id="3.40.50.300">
    <property type="entry name" value="P-loop containing nucleotide triphosphate hydrolases"/>
    <property type="match status" value="1"/>
</dbReference>
<evidence type="ECO:0000256" key="3">
    <source>
        <dbReference type="ARBA" id="ARBA00023015"/>
    </source>
</evidence>
<dbReference type="InterPro" id="IPR009057">
    <property type="entry name" value="Homeodomain-like_sf"/>
</dbReference>
<evidence type="ECO:0000313" key="11">
    <source>
        <dbReference type="EMBL" id="QCQ37204.1"/>
    </source>
</evidence>
<dbReference type="Gene3D" id="1.10.8.60">
    <property type="match status" value="1"/>
</dbReference>
<sequence length="456" mass="51720">MTLKRGRILIADDNEDILFTLKMLLRPIAETITVTTDPRELLPILSRTHHDVILLDMNFRSDAVSGREGFRWLEEILKLDPKAVVIFITAYADTEKAVQAIKQGATDFIAKPWQNDKMIATVSAALQLSFSRTEVESLKEQKEALAAPSPEPTRIIGESAAMQAIFQTIRKLADTDANLLLLGENGTGKDLIARYVYEQSPRKNGIYVPIDLGSIPETLFESELFGYEKGAFTDARKNKPGRLEVASGGTLFLNEIGNLSLPLQAKLLSVIEQRKSSRLGATASYPVDVRLICATNTDLYTAIDNGQFRQDLLYRINTIEIRIPPLRERGNDLFLLADHFLQHYRKKYKKEVRTISKEARKRMQLYHWPGNVRELEHTIERAVILSGSSTLTPDDFMLRPALQEQPSEKERYNLERQERETIDEVLRLCAGNITVAAEMLGITRTSLYRRIEKYGL</sequence>
<proteinExistence type="predicted"/>
<dbReference type="InterPro" id="IPR058031">
    <property type="entry name" value="AAA_lid_NorR"/>
</dbReference>
<dbReference type="InterPro" id="IPR001789">
    <property type="entry name" value="Sig_transdc_resp-reg_receiver"/>
</dbReference>
<dbReference type="SMART" id="SM00448">
    <property type="entry name" value="REC"/>
    <property type="match status" value="1"/>
</dbReference>
<dbReference type="SUPFAM" id="SSF46689">
    <property type="entry name" value="Homeodomain-like"/>
    <property type="match status" value="1"/>
</dbReference>
<dbReference type="PROSITE" id="PS00688">
    <property type="entry name" value="SIGMA54_INTERACT_3"/>
    <property type="match status" value="1"/>
</dbReference>
<dbReference type="RefSeq" id="WP_032530860.1">
    <property type="nucleotide sequence ID" value="NZ_CAEUHN010000012.1"/>
</dbReference>
<evidence type="ECO:0000313" key="10">
    <source>
        <dbReference type="EMBL" id="MCZ2686445.1"/>
    </source>
</evidence>
<dbReference type="PROSITE" id="PS50110">
    <property type="entry name" value="RESPONSE_REGULATORY"/>
    <property type="match status" value="1"/>
</dbReference>
<dbReference type="InterPro" id="IPR027417">
    <property type="entry name" value="P-loop_NTPase"/>
</dbReference>
<dbReference type="Proteomes" id="UP001075704">
    <property type="component" value="Unassembled WGS sequence"/>
</dbReference>
<reference evidence="11 13" key="4">
    <citation type="submission" date="2019-03" db="EMBL/GenBank/DDBJ databases">
        <title>Complete genome assembly of MDR B. fragilis.</title>
        <authorList>
            <person name="Sydenham T.V."/>
            <person name="Hasman H."/>
            <person name="Justesen U.S."/>
        </authorList>
    </citation>
    <scope>NUCLEOTIDE SEQUENCE [LARGE SCALE GENOMIC DNA]</scope>
    <source>
        <strain evidence="11 13">DCMOUH0067B</strain>
    </source>
</reference>
<dbReference type="InterPro" id="IPR003593">
    <property type="entry name" value="AAA+_ATPase"/>
</dbReference>
<dbReference type="Pfam" id="PF00158">
    <property type="entry name" value="Sigma54_activat"/>
    <property type="match status" value="1"/>
</dbReference>
<dbReference type="Proteomes" id="UP000028294">
    <property type="component" value="Chromosome"/>
</dbReference>
<dbReference type="Gene3D" id="3.40.50.2300">
    <property type="match status" value="1"/>
</dbReference>
<keyword evidence="4" id="KW-0804">Transcription</keyword>
<dbReference type="PROSITE" id="PS50045">
    <property type="entry name" value="SIGMA54_INTERACT_4"/>
    <property type="match status" value="1"/>
</dbReference>
<dbReference type="Pfam" id="PF25601">
    <property type="entry name" value="AAA_lid_14"/>
    <property type="match status" value="1"/>
</dbReference>
<dbReference type="FunFam" id="3.40.50.300:FF:000006">
    <property type="entry name" value="DNA-binding transcriptional regulator NtrC"/>
    <property type="match status" value="1"/>
</dbReference>
<dbReference type="GO" id="GO:0000160">
    <property type="term" value="P:phosphorelay signal transduction system"/>
    <property type="evidence" value="ECO:0007669"/>
    <property type="project" value="InterPro"/>
</dbReference>
<dbReference type="EMBL" id="JAPUAC010000002">
    <property type="protein sequence ID" value="MCZ2653373.1"/>
    <property type="molecule type" value="Genomic_DNA"/>
</dbReference>
<evidence type="ECO:0000256" key="4">
    <source>
        <dbReference type="ARBA" id="ARBA00023163"/>
    </source>
</evidence>
<dbReference type="EMBL" id="QRZH01000022">
    <property type="protein sequence ID" value="RGV48862.1"/>
    <property type="molecule type" value="Genomic_DNA"/>
</dbReference>
<feature type="domain" description="Sigma-54 factor interaction" evidence="6">
    <location>
        <begin position="155"/>
        <end position="384"/>
    </location>
</feature>
<feature type="domain" description="Response regulatory" evidence="7">
    <location>
        <begin position="7"/>
        <end position="126"/>
    </location>
</feature>
<evidence type="ECO:0000313" key="8">
    <source>
        <dbReference type="EMBL" id="KFX75213.1"/>
    </source>
</evidence>
<gene>
    <name evidence="12" type="ORF">DWW08_19750</name>
    <name evidence="8" type="ORF">EE52_0208100</name>
    <name evidence="11" type="ORF">IA74_014400</name>
    <name evidence="9" type="ORF">O1422_04250</name>
    <name evidence="10" type="ORF">O1433_02885</name>
</gene>
<dbReference type="Pfam" id="PF02954">
    <property type="entry name" value="HTH_8"/>
    <property type="match status" value="1"/>
</dbReference>
<dbReference type="InterPro" id="IPR025944">
    <property type="entry name" value="Sigma_54_int_dom_CS"/>
</dbReference>
<dbReference type="InterPro" id="IPR011006">
    <property type="entry name" value="CheY-like_superfamily"/>
</dbReference>
<dbReference type="SMART" id="SM00382">
    <property type="entry name" value="AAA"/>
    <property type="match status" value="1"/>
</dbReference>
<feature type="modified residue" description="4-aspartylphosphate" evidence="5">
    <location>
        <position position="56"/>
    </location>
</feature>
<evidence type="ECO:0000256" key="2">
    <source>
        <dbReference type="ARBA" id="ARBA00022840"/>
    </source>
</evidence>
<dbReference type="EMBL" id="JMZZ02000104">
    <property type="protein sequence ID" value="KFX75213.1"/>
    <property type="molecule type" value="Genomic_DNA"/>
</dbReference>
<name>A0A081TXQ9_BACFG</name>
<dbReference type="SUPFAM" id="SSF52172">
    <property type="entry name" value="CheY-like"/>
    <property type="match status" value="1"/>
</dbReference>
<dbReference type="PRINTS" id="PR01590">
    <property type="entry name" value="HTHFIS"/>
</dbReference>
<accession>A0A081TXQ9</accession>
<evidence type="ECO:0000259" key="6">
    <source>
        <dbReference type="PROSITE" id="PS50045"/>
    </source>
</evidence>
<keyword evidence="3" id="KW-0805">Transcription regulation</keyword>
<dbReference type="CDD" id="cd00009">
    <property type="entry name" value="AAA"/>
    <property type="match status" value="1"/>
</dbReference>
<dbReference type="AlphaFoldDB" id="A0A081TXQ9"/>
<dbReference type="PATRIC" id="fig|817.52.peg.4132"/>
<organism evidence="8">
    <name type="scientific">Bacteroides fragilis</name>
    <dbReference type="NCBI Taxonomy" id="817"/>
    <lineage>
        <taxon>Bacteria</taxon>
        <taxon>Pseudomonadati</taxon>
        <taxon>Bacteroidota</taxon>
        <taxon>Bacteroidia</taxon>
        <taxon>Bacteroidales</taxon>
        <taxon>Bacteroidaceae</taxon>
        <taxon>Bacteroides</taxon>
    </lineage>
</organism>
<dbReference type="GO" id="GO:0006355">
    <property type="term" value="P:regulation of DNA-templated transcription"/>
    <property type="evidence" value="ECO:0007669"/>
    <property type="project" value="InterPro"/>
</dbReference>
<keyword evidence="2" id="KW-0067">ATP-binding</keyword>
<dbReference type="EMBL" id="CP036553">
    <property type="protein sequence ID" value="QCQ37204.1"/>
    <property type="molecule type" value="Genomic_DNA"/>
</dbReference>
<dbReference type="Proteomes" id="UP001079672">
    <property type="component" value="Unassembled WGS sequence"/>
</dbReference>
<keyword evidence="1" id="KW-0547">Nucleotide-binding</keyword>
<dbReference type="GO" id="GO:0043565">
    <property type="term" value="F:sequence-specific DNA binding"/>
    <property type="evidence" value="ECO:0007669"/>
    <property type="project" value="InterPro"/>
</dbReference>
<evidence type="ECO:0000313" key="12">
    <source>
        <dbReference type="EMBL" id="RGV48862.1"/>
    </source>
</evidence>
<dbReference type="Gene3D" id="1.10.10.60">
    <property type="entry name" value="Homeodomain-like"/>
    <property type="match status" value="1"/>
</dbReference>
<dbReference type="InterPro" id="IPR002197">
    <property type="entry name" value="HTH_Fis"/>
</dbReference>
<protein>
    <submittedName>
        <fullName evidence="8">ATPase AAA</fullName>
    </submittedName>
    <submittedName>
        <fullName evidence="9">Sigma-54 dependent transcriptional regulator</fullName>
    </submittedName>
    <submittedName>
        <fullName evidence="11">Sigma-54-dependent Fis family transcriptional regulator</fullName>
    </submittedName>
</protein>
<dbReference type="PANTHER" id="PTHR32071">
    <property type="entry name" value="TRANSCRIPTIONAL REGULATORY PROTEIN"/>
    <property type="match status" value="1"/>
</dbReference>
<dbReference type="InterPro" id="IPR002078">
    <property type="entry name" value="Sigma_54_int"/>
</dbReference>
<evidence type="ECO:0000259" key="7">
    <source>
        <dbReference type="PROSITE" id="PS50110"/>
    </source>
</evidence>
<dbReference type="EMBL" id="JAPTZU010000001">
    <property type="protein sequence ID" value="MCZ2686445.1"/>
    <property type="molecule type" value="Genomic_DNA"/>
</dbReference>
<evidence type="ECO:0000256" key="5">
    <source>
        <dbReference type="PROSITE-ProRule" id="PRU00169"/>
    </source>
</evidence>
<dbReference type="SUPFAM" id="SSF52540">
    <property type="entry name" value="P-loop containing nucleoside triphosphate hydrolases"/>
    <property type="match status" value="1"/>
</dbReference>
<evidence type="ECO:0000313" key="13">
    <source>
        <dbReference type="Proteomes" id="UP000028294"/>
    </source>
</evidence>
<reference evidence="9" key="5">
    <citation type="submission" date="2022-12" db="EMBL/GenBank/DDBJ databases">
        <title>Development of a Multilocus Sequence Typing Scheme for Bacteroides fragilis Based on Whole Genome Sequencing Data and Clinical Application.</title>
        <authorList>
            <person name="Nielsen F.D."/>
            <person name="Justesen U.S."/>
        </authorList>
    </citation>
    <scope>NUCLEOTIDE SEQUENCE</scope>
    <source>
        <strain evidence="10">BF_AM_ODE_DK_2015_4</strain>
        <strain evidence="9">BF_BC_ODE_DK_2015_2</strain>
    </source>
</reference>
<dbReference type="Pfam" id="PF00072">
    <property type="entry name" value="Response_reg"/>
    <property type="match status" value="1"/>
</dbReference>
<reference evidence="12 14" key="3">
    <citation type="submission" date="2018-08" db="EMBL/GenBank/DDBJ databases">
        <title>A genome reference for cultivated species of the human gut microbiota.</title>
        <authorList>
            <person name="Zou Y."/>
            <person name="Xue W."/>
            <person name="Luo G."/>
        </authorList>
    </citation>
    <scope>NUCLEOTIDE SEQUENCE [LARGE SCALE GENOMIC DNA]</scope>
    <source>
        <strain evidence="12 14">AF14-26</strain>
    </source>
</reference>
<evidence type="ECO:0000313" key="9">
    <source>
        <dbReference type="EMBL" id="MCZ2653373.1"/>
    </source>
</evidence>